<proteinExistence type="predicted"/>
<dbReference type="Proteomes" id="UP000478505">
    <property type="component" value="Unassembled WGS sequence"/>
</dbReference>
<reference evidence="1 2" key="1">
    <citation type="submission" date="2020-02" db="EMBL/GenBank/DDBJ databases">
        <title>Flavobacteriaceae Psychroflexus bacterium YR1-1, complete genome.</title>
        <authorList>
            <person name="Li Y."/>
            <person name="Wu S."/>
        </authorList>
    </citation>
    <scope>NUCLEOTIDE SEQUENCE [LARGE SCALE GENOMIC DNA]</scope>
    <source>
        <strain evidence="1 2">YR1-1</strain>
    </source>
</reference>
<protein>
    <recommendedName>
        <fullName evidence="3">Transposase</fullName>
    </recommendedName>
</protein>
<gene>
    <name evidence="1" type="ORF">G3567_01900</name>
</gene>
<evidence type="ECO:0000313" key="2">
    <source>
        <dbReference type="Proteomes" id="UP000478505"/>
    </source>
</evidence>
<comment type="caution">
    <text evidence="1">The sequence shown here is derived from an EMBL/GenBank/DDBJ whole genome shotgun (WGS) entry which is preliminary data.</text>
</comment>
<evidence type="ECO:0008006" key="3">
    <source>
        <dbReference type="Google" id="ProtNLM"/>
    </source>
</evidence>
<name>A0A6B3QYU7_9FLAO</name>
<sequence>MKIKALLHAKFAKIKRQAKQIVEYQLYINLRSLRKALWFWREKFMQDADKKLFTSGK</sequence>
<evidence type="ECO:0000313" key="1">
    <source>
        <dbReference type="EMBL" id="NEV92898.1"/>
    </source>
</evidence>
<organism evidence="1 2">
    <name type="scientific">Psychroflexus aurantiacus</name>
    <dbReference type="NCBI Taxonomy" id="2709310"/>
    <lineage>
        <taxon>Bacteria</taxon>
        <taxon>Pseudomonadati</taxon>
        <taxon>Bacteroidota</taxon>
        <taxon>Flavobacteriia</taxon>
        <taxon>Flavobacteriales</taxon>
        <taxon>Flavobacteriaceae</taxon>
        <taxon>Psychroflexus</taxon>
    </lineage>
</organism>
<accession>A0A6B3QYU7</accession>
<dbReference type="AlphaFoldDB" id="A0A6B3QYU7"/>
<keyword evidence="2" id="KW-1185">Reference proteome</keyword>
<dbReference type="RefSeq" id="WP_164003561.1">
    <property type="nucleotide sequence ID" value="NZ_JAAIKD010000001.1"/>
</dbReference>
<dbReference type="EMBL" id="JAAIKD010000001">
    <property type="protein sequence ID" value="NEV92898.1"/>
    <property type="molecule type" value="Genomic_DNA"/>
</dbReference>